<accession>A0AA39SRX1</accession>
<reference evidence="1" key="2">
    <citation type="submission" date="2023-06" db="EMBL/GenBank/DDBJ databases">
        <authorList>
            <person name="Swenson N.G."/>
            <person name="Wegrzyn J.L."/>
            <person name="Mcevoy S.L."/>
        </authorList>
    </citation>
    <scope>NUCLEOTIDE SEQUENCE</scope>
    <source>
        <strain evidence="1">NS2018</strain>
        <tissue evidence="1">Leaf</tissue>
    </source>
</reference>
<reference evidence="1" key="1">
    <citation type="journal article" date="2022" name="Plant J.">
        <title>Strategies of tolerance reflected in two North American maple genomes.</title>
        <authorList>
            <person name="McEvoy S.L."/>
            <person name="Sezen U.U."/>
            <person name="Trouern-Trend A."/>
            <person name="McMahon S.M."/>
            <person name="Schaberg P.G."/>
            <person name="Yang J."/>
            <person name="Wegrzyn J.L."/>
            <person name="Swenson N.G."/>
        </authorList>
    </citation>
    <scope>NUCLEOTIDE SEQUENCE</scope>
    <source>
        <strain evidence="1">NS2018</strain>
    </source>
</reference>
<keyword evidence="2" id="KW-1185">Reference proteome</keyword>
<dbReference type="AlphaFoldDB" id="A0AA39SRX1"/>
<dbReference type="EMBL" id="JAUESC010000004">
    <property type="protein sequence ID" value="KAK0597094.1"/>
    <property type="molecule type" value="Genomic_DNA"/>
</dbReference>
<organism evidence="1 2">
    <name type="scientific">Acer saccharum</name>
    <name type="common">Sugar maple</name>
    <dbReference type="NCBI Taxonomy" id="4024"/>
    <lineage>
        <taxon>Eukaryota</taxon>
        <taxon>Viridiplantae</taxon>
        <taxon>Streptophyta</taxon>
        <taxon>Embryophyta</taxon>
        <taxon>Tracheophyta</taxon>
        <taxon>Spermatophyta</taxon>
        <taxon>Magnoliopsida</taxon>
        <taxon>eudicotyledons</taxon>
        <taxon>Gunneridae</taxon>
        <taxon>Pentapetalae</taxon>
        <taxon>rosids</taxon>
        <taxon>malvids</taxon>
        <taxon>Sapindales</taxon>
        <taxon>Sapindaceae</taxon>
        <taxon>Hippocastanoideae</taxon>
        <taxon>Acereae</taxon>
        <taxon>Acer</taxon>
    </lineage>
</organism>
<comment type="caution">
    <text evidence="1">The sequence shown here is derived from an EMBL/GenBank/DDBJ whole genome shotgun (WGS) entry which is preliminary data.</text>
</comment>
<gene>
    <name evidence="1" type="ORF">LWI29_021782</name>
</gene>
<dbReference type="Proteomes" id="UP001168877">
    <property type="component" value="Unassembled WGS sequence"/>
</dbReference>
<evidence type="ECO:0000313" key="2">
    <source>
        <dbReference type="Proteomes" id="UP001168877"/>
    </source>
</evidence>
<sequence>MMEVPSGILPCCIEEADKEEIYRLYMEDQKHNTPVMLAKAYGTSMETINVILFERDALNFSKKITLSRKLVMFKLYWEKPKIFMTVRLAKDYGVASPSVLMAMYQLVCNAAGSYVSVPTWILAVKLIGYLNSWSGGGGGSLIDGVCLDEDGCGVARTGNGGGDVDGVVVGKWRRTRSGPQTTIDLPSLFCFWFTRSIRKWMMP</sequence>
<protein>
    <submittedName>
        <fullName evidence="1">Uncharacterized protein</fullName>
    </submittedName>
</protein>
<evidence type="ECO:0000313" key="1">
    <source>
        <dbReference type="EMBL" id="KAK0597094.1"/>
    </source>
</evidence>
<proteinExistence type="predicted"/>
<name>A0AA39SRX1_ACESA</name>